<feature type="compositionally biased region" description="Polar residues" evidence="1">
    <location>
        <begin position="35"/>
        <end position="45"/>
    </location>
</feature>
<feature type="region of interest" description="Disordered" evidence="1">
    <location>
        <begin position="851"/>
        <end position="878"/>
    </location>
</feature>
<feature type="compositionally biased region" description="Low complexity" evidence="1">
    <location>
        <begin position="8"/>
        <end position="21"/>
    </location>
</feature>
<feature type="non-terminal residue" evidence="2">
    <location>
        <position position="1276"/>
    </location>
</feature>
<proteinExistence type="predicted"/>
<feature type="region of interest" description="Disordered" evidence="1">
    <location>
        <begin position="1163"/>
        <end position="1218"/>
    </location>
</feature>
<feature type="compositionally biased region" description="Polar residues" evidence="1">
    <location>
        <begin position="300"/>
        <end position="312"/>
    </location>
</feature>
<gene>
    <name evidence="2" type="ORF">TrRE_jg12096</name>
</gene>
<dbReference type="AlphaFoldDB" id="A0A9W6ZZL7"/>
<feature type="region of interest" description="Disordered" evidence="1">
    <location>
        <begin position="1"/>
        <end position="46"/>
    </location>
</feature>
<keyword evidence="3" id="KW-1185">Reference proteome</keyword>
<feature type="region of interest" description="Disordered" evidence="1">
    <location>
        <begin position="1248"/>
        <end position="1276"/>
    </location>
</feature>
<reference evidence="2" key="1">
    <citation type="submission" date="2022-07" db="EMBL/GenBank/DDBJ databases">
        <title>Genome analysis of Parmales, a sister group of diatoms, reveals the evolutionary specialization of diatoms from phago-mixotrophs to photoautotrophs.</title>
        <authorList>
            <person name="Ban H."/>
            <person name="Sato S."/>
            <person name="Yoshikawa S."/>
            <person name="Kazumasa Y."/>
            <person name="Nakamura Y."/>
            <person name="Ichinomiya M."/>
            <person name="Saitoh K."/>
            <person name="Sato N."/>
            <person name="Blanc-Mathieu R."/>
            <person name="Endo H."/>
            <person name="Kuwata A."/>
            <person name="Ogata H."/>
        </authorList>
    </citation>
    <scope>NUCLEOTIDE SEQUENCE</scope>
</reference>
<feature type="compositionally biased region" description="Basic and acidic residues" evidence="1">
    <location>
        <begin position="1265"/>
        <end position="1276"/>
    </location>
</feature>
<dbReference type="Proteomes" id="UP001165082">
    <property type="component" value="Unassembled WGS sequence"/>
</dbReference>
<organism evidence="2 3">
    <name type="scientific">Triparma retinervis</name>
    <dbReference type="NCBI Taxonomy" id="2557542"/>
    <lineage>
        <taxon>Eukaryota</taxon>
        <taxon>Sar</taxon>
        <taxon>Stramenopiles</taxon>
        <taxon>Ochrophyta</taxon>
        <taxon>Bolidophyceae</taxon>
        <taxon>Parmales</taxon>
        <taxon>Triparmaceae</taxon>
        <taxon>Triparma</taxon>
    </lineage>
</organism>
<comment type="caution">
    <text evidence="2">The sequence shown here is derived from an EMBL/GenBank/DDBJ whole genome shotgun (WGS) entry which is preliminary data.</text>
</comment>
<feature type="compositionally biased region" description="Basic residues" evidence="1">
    <location>
        <begin position="316"/>
        <end position="325"/>
    </location>
</feature>
<evidence type="ECO:0000313" key="2">
    <source>
        <dbReference type="EMBL" id="GMH61336.1"/>
    </source>
</evidence>
<accession>A0A9W6ZZL7</accession>
<sequence>MPTGRSGADNAWGAQAPAAAAKHSHNVPPSDLPYQHSTSTFSHGTYPNHLHSMPSFMTENTAYNTHESVIPGDGERMAVHHSILEREEMLQSRPVNIEDYIKDLRKVTLRVVEQIMAWRKGLSSTTVSLSLPSILGDGEEHLYPKQHQGSLPYLWKGDNYLLKLINDLNNFPTSFLPVGVSPARNPFMLLLNLDAMFRSPSTLSEMLVDGDVISSVEMLRMRRACGVILAEEAQFKSANAASGRQPARGRSRKIRRGNDDKTFFLPSRLSQSPYASSEDRSRSASRKRSASPYDAHVAHISSNVSERPSTTPAKMRTGKNLRRSGRRQEQQRPLSATLQTDDKAGSANENEFQAPPPTNKLFNVSHNVMQMRKELEEMSTMLLQRGILDQNPLETTADFAAKANAISRPQTSPHPNRSQSRDPFASPSTIYVMDRATVSEEVCILKFLLGPKDKDPKHYDDAHSMPLRIEGWDKRRARRIQPLMITAIDCDRIVGYCPKEIMAMGEEDKKHRCNRIVKALALKSMPSELEEWESEDEEEVEVPLYEKAEGDDDSVLTEGSGVSIPTRTVRQKVFVKKCRQIKRFGVQLSRVLTPQVVNRTHVLLNKIKCDMEVLYKRDENNSLVLSVWRTRNKNINDRSKLIFTRRELKVLLGNQHALYLRSNYKFASMKAVGEMLMDRVDTITDWTSSSPTLNLIFNRAVAMPGRFSDVGIKGRQEGDTLILEGGGEVLDKVKVTGATGGLEVDRKIYSTTATIGGGLHHISAAVLPNREYLFETEALMSGLLADGEGGGVKSSVPLILSLEKCKKIIEEKEDPESLHPSVWKSRNAIELVKRVIKHLIFVAAPGQEAISASQPPTPELDGTKWAKSKSLGPNETSSELPLLQSPLYKNVKSLQITLNDTGIIIGSVDIDNHCTLSDLRAKIIKEIDAKELPTNFRIVYKNAPTSKSQEEKRLAFDLLPKVTLKCKELPEKVREHIDEELKGKMQEAVKRAQMEAVDAVIAGELDLGGHPAQGGGTAKKKKKKREVGKKRKKGVGVVGAVSGEAAVNDAAAAAEEATTQAIAQAALAQAALAQAGLAQAGLAQALTIETAGGIGGIGGIGAAIGNEGATSPGSPVNNGKLMSMVGGLSPLHQNLIKGKMAMEQGGGSPLSPTVSMLKAVAGGVSPGSEASQGSKARARAMSGRVGSPDNMSHGSRKSIRSGGKMGDRSPSPTSAIPKKLSIMTEGGLAGVAGMAVGGAMSPLNALKAKRQSMQAKRGRKSVVKKGKEAVEEAKPE</sequence>
<dbReference type="OrthoDB" id="198308at2759"/>
<evidence type="ECO:0000313" key="3">
    <source>
        <dbReference type="Proteomes" id="UP001165082"/>
    </source>
</evidence>
<feature type="region of interest" description="Disordered" evidence="1">
    <location>
        <begin position="1008"/>
        <end position="1030"/>
    </location>
</feature>
<evidence type="ECO:0000256" key="1">
    <source>
        <dbReference type="SAM" id="MobiDB-lite"/>
    </source>
</evidence>
<protein>
    <submittedName>
        <fullName evidence="2">Uncharacterized protein</fullName>
    </submittedName>
</protein>
<feature type="compositionally biased region" description="Basic residues" evidence="1">
    <location>
        <begin position="1018"/>
        <end position="1030"/>
    </location>
</feature>
<dbReference type="EMBL" id="BRXZ01002404">
    <property type="protein sequence ID" value="GMH61336.1"/>
    <property type="molecule type" value="Genomic_DNA"/>
</dbReference>
<feature type="region of interest" description="Disordered" evidence="1">
    <location>
        <begin position="238"/>
        <end position="361"/>
    </location>
</feature>
<feature type="region of interest" description="Disordered" evidence="1">
    <location>
        <begin position="406"/>
        <end position="425"/>
    </location>
</feature>
<name>A0A9W6ZZL7_9STRA</name>
<feature type="compositionally biased region" description="Polar residues" evidence="1">
    <location>
        <begin position="407"/>
        <end position="418"/>
    </location>
</feature>